<dbReference type="Proteomes" id="UP001497744">
    <property type="component" value="Unassembled WGS sequence"/>
</dbReference>
<proteinExistence type="predicted"/>
<dbReference type="AlphaFoldDB" id="A0AAV4LXV3"/>
<evidence type="ECO:0000256" key="1">
    <source>
        <dbReference type="SAM" id="MobiDB-lite"/>
    </source>
</evidence>
<comment type="caution">
    <text evidence="2">The sequence shown here is derived from an EMBL/GenBank/DDBJ whole genome shotgun (WGS) entry which is preliminary data.</text>
</comment>
<gene>
    <name evidence="2" type="ORF">BcabD6B2_38750</name>
</gene>
<evidence type="ECO:0000313" key="3">
    <source>
        <dbReference type="Proteomes" id="UP001497744"/>
    </source>
</evidence>
<name>A0AAV4LXV3_BABCB</name>
<dbReference type="RefSeq" id="XP_067716509.1">
    <property type="nucleotide sequence ID" value="XM_067860408.1"/>
</dbReference>
<evidence type="ECO:0000313" key="2">
    <source>
        <dbReference type="EMBL" id="GIX64440.1"/>
    </source>
</evidence>
<protein>
    <submittedName>
        <fullName evidence="2">Uncharacterized protein</fullName>
    </submittedName>
</protein>
<dbReference type="GeneID" id="94195921"/>
<organism evidence="2 3">
    <name type="scientific">Babesia caballi</name>
    <dbReference type="NCBI Taxonomy" id="5871"/>
    <lineage>
        <taxon>Eukaryota</taxon>
        <taxon>Sar</taxon>
        <taxon>Alveolata</taxon>
        <taxon>Apicomplexa</taxon>
        <taxon>Aconoidasida</taxon>
        <taxon>Piroplasmida</taxon>
        <taxon>Babesiidae</taxon>
        <taxon>Babesia</taxon>
    </lineage>
</organism>
<feature type="region of interest" description="Disordered" evidence="1">
    <location>
        <begin position="101"/>
        <end position="132"/>
    </location>
</feature>
<dbReference type="EMBL" id="BPLF01000003">
    <property type="protein sequence ID" value="GIX64440.1"/>
    <property type="molecule type" value="Genomic_DNA"/>
</dbReference>
<accession>A0AAV4LXV3</accession>
<sequence>MAGDDEALADEEVIGVLRQQLPPQLQGVESVEELLEYGIAGAKAERDAAIDNFAGAASNSCRTSSSSANLKKEPVHTLMRGAGYCFRHACELCTPVANAEQTGQTNTRTHRPPVPRGDGARRGRGVFGPAPRVGAAVGVTRKHLSPRSSIDNLNVKVAKQRAQAFIIAETLSTMSAAETG</sequence>
<keyword evidence="3" id="KW-1185">Reference proteome</keyword>
<reference evidence="2 3" key="1">
    <citation type="submission" date="2021-06" db="EMBL/GenBank/DDBJ databases">
        <title>Genome sequence of Babesia caballi.</title>
        <authorList>
            <person name="Yamagishi J."/>
            <person name="Kidaka T."/>
            <person name="Ochi A."/>
        </authorList>
    </citation>
    <scope>NUCLEOTIDE SEQUENCE [LARGE SCALE GENOMIC DNA]</scope>
    <source>
        <strain evidence="2">USDA-D6B2</strain>
    </source>
</reference>